<dbReference type="GO" id="GO:0016616">
    <property type="term" value="F:oxidoreductase activity, acting on the CH-OH group of donors, NAD or NADP as acceptor"/>
    <property type="evidence" value="ECO:0007669"/>
    <property type="project" value="InterPro"/>
</dbReference>
<dbReference type="GO" id="GO:0006694">
    <property type="term" value="P:steroid biosynthetic process"/>
    <property type="evidence" value="ECO:0007669"/>
    <property type="project" value="InterPro"/>
</dbReference>
<dbReference type="Gene3D" id="3.40.50.720">
    <property type="entry name" value="NAD(P)-binding Rossmann-like Domain"/>
    <property type="match status" value="1"/>
</dbReference>
<name>Q08F40_DPV84</name>
<evidence type="ECO:0000313" key="5">
    <source>
        <dbReference type="EMBL" id="ABI99126.1"/>
    </source>
</evidence>
<dbReference type="InterPro" id="IPR002225">
    <property type="entry name" value="3Beta_OHSteriod_DH/Estase"/>
</dbReference>
<sequence length="349" mass="39658">MSVYAVLGGCGFIGKFIVKLLLECDKLISEIRVIDIKTDNKESIKDDVQISYHQCDVCSLIDLTNILKGVDLVITTVSISSLNGVYTDEQIYDMNITSIRNVVTACVRNGIEYLIYTGDSSSIGPNKLGKPFFGNENTSYESIHDNLYCKSKLLSEEIVISSNGINIENLKTLKTCVLRPVDTYGEENYTLKRIYEYCKNNNNMMPMVVPKTIKTSRVYVGNVAWMHVLAARQIQNPNSKIPGNVYYCYDLSPCCEYDVFNLMLMEPLGIEEGKQIPLWISKIASIFNKKIRKNNPGEYPMLSRDILFKAITQFIVNTNKANEFGYKPIFFPDESFERTTSWLKCISEK</sequence>
<dbReference type="EMBL" id="AY689437">
    <property type="protein sequence ID" value="ABI99126.1"/>
    <property type="molecule type" value="Genomic_DNA"/>
</dbReference>
<protein>
    <submittedName>
        <fullName evidence="5">Beta hydroxy-steroid dehydrogenase</fullName>
    </submittedName>
</protein>
<dbReference type="InterPro" id="IPR050177">
    <property type="entry name" value="Lipid_A_modif_metabolic_enz"/>
</dbReference>
<dbReference type="PANTHER" id="PTHR43245:SF51">
    <property type="entry name" value="SHORT CHAIN DEHYDROGENASE_REDUCTASE FAMILY 42E, MEMBER 2"/>
    <property type="match status" value="1"/>
</dbReference>
<organism evidence="5 6">
    <name type="scientific">Deerpox virus (strain W-1170-84)</name>
    <name type="common">DPV</name>
    <dbReference type="NCBI Taxonomy" id="305676"/>
    <lineage>
        <taxon>Viruses</taxon>
        <taxon>Varidnaviria</taxon>
        <taxon>Bamfordvirae</taxon>
        <taxon>Nucleocytoviricota</taxon>
        <taxon>Pokkesviricetes</taxon>
        <taxon>Chitovirales</taxon>
        <taxon>Poxviridae</taxon>
        <taxon>Chordopoxvirinae</taxon>
        <taxon>Cervidpoxvirus</taxon>
        <taxon>Cervidpoxvirus muledeerpox</taxon>
        <taxon>Mule deerpox virus</taxon>
    </lineage>
</organism>
<dbReference type="Proteomes" id="UP000162522">
    <property type="component" value="Segment"/>
</dbReference>
<dbReference type="InterPro" id="IPR036291">
    <property type="entry name" value="NAD(P)-bd_dom_sf"/>
</dbReference>
<reference evidence="5 6" key="1">
    <citation type="journal article" date="2005" name="J. Virol.">
        <title>Genome of deerpox virus.</title>
        <authorList>
            <person name="Afonso C.L."/>
            <person name="Delhon G."/>
            <person name="Tulman E.R."/>
            <person name="Lu Z."/>
            <person name="Zsak A."/>
            <person name="Becerra V.M."/>
            <person name="Zsak L."/>
            <person name="Kutish G.F."/>
            <person name="Rock D.L."/>
        </authorList>
    </citation>
    <scope>NUCLEOTIDE SEQUENCE [LARGE SCALE GENOMIC DNA]</scope>
    <source>
        <strain evidence="5">W-1170-84</strain>
    </source>
</reference>
<accession>Q08F40</accession>
<feature type="domain" description="3-beta hydroxysteroid dehydrogenase/isomerase" evidence="4">
    <location>
        <begin position="5"/>
        <end position="278"/>
    </location>
</feature>
<keyword evidence="2 3" id="KW-0560">Oxidoreductase</keyword>
<dbReference type="SUPFAM" id="SSF51735">
    <property type="entry name" value="NAD(P)-binding Rossmann-fold domains"/>
    <property type="match status" value="1"/>
</dbReference>
<evidence type="ECO:0000256" key="3">
    <source>
        <dbReference type="RuleBase" id="RU004475"/>
    </source>
</evidence>
<comment type="similarity">
    <text evidence="1 3">Belongs to the 3-beta-HSD family.</text>
</comment>
<evidence type="ECO:0000259" key="4">
    <source>
        <dbReference type="Pfam" id="PF01073"/>
    </source>
</evidence>
<dbReference type="Pfam" id="PF01073">
    <property type="entry name" value="3Beta_HSD"/>
    <property type="match status" value="1"/>
</dbReference>
<organismHost>
    <name type="scientific">Odocoileus hemionus</name>
    <name type="common">Mule deer</name>
    <name type="synonym">Cervus hemionus</name>
    <dbReference type="NCBI Taxonomy" id="9872"/>
</organismHost>
<proteinExistence type="inferred from homology"/>
<evidence type="ECO:0000313" key="6">
    <source>
        <dbReference type="Proteomes" id="UP000162522"/>
    </source>
</evidence>
<evidence type="ECO:0000256" key="1">
    <source>
        <dbReference type="ARBA" id="ARBA00009219"/>
    </source>
</evidence>
<gene>
    <name evidence="5" type="ORF">DpV84gp142</name>
</gene>
<evidence type="ECO:0000256" key="2">
    <source>
        <dbReference type="ARBA" id="ARBA00023002"/>
    </source>
</evidence>
<dbReference type="PANTHER" id="PTHR43245">
    <property type="entry name" value="BIFUNCTIONAL POLYMYXIN RESISTANCE PROTEIN ARNA"/>
    <property type="match status" value="1"/>
</dbReference>